<dbReference type="AlphaFoldDB" id="A0A0A1U3R6"/>
<reference evidence="1 2" key="1">
    <citation type="submission" date="2012-10" db="EMBL/GenBank/DDBJ databases">
        <authorList>
            <person name="Zafar N."/>
            <person name="Inman J."/>
            <person name="Hall N."/>
            <person name="Lorenzi H."/>
            <person name="Caler E."/>
        </authorList>
    </citation>
    <scope>NUCLEOTIDE SEQUENCE [LARGE SCALE GENOMIC DNA]</scope>
    <source>
        <strain evidence="1 2">IP1</strain>
    </source>
</reference>
<protein>
    <submittedName>
        <fullName evidence="1">Uncharacterized protein</fullName>
    </submittedName>
</protein>
<dbReference type="Proteomes" id="UP000014680">
    <property type="component" value="Unassembled WGS sequence"/>
</dbReference>
<dbReference type="RefSeq" id="XP_004185585.1">
    <property type="nucleotide sequence ID" value="XM_004185537.1"/>
</dbReference>
<dbReference type="KEGG" id="eiv:EIN_112030"/>
<proteinExistence type="predicted"/>
<name>A0A0A1U3R6_ENTIV</name>
<dbReference type="VEuPathDB" id="AmoebaDB:EIN_112030"/>
<sequence>MNILYDDFVLLQPNFKSFINLKELSLTLPHHLYDDFYFQDFDIPSIQKVVILLHLSQLEQLSFFSFPKLKTRKYIVIINNSISSHEIDLSPILKYTENVEVYVNFLNAKTLKYKYLPLLNYCFESRRETLVRYVDVFLNMSNKTDLVVETLKKCYTNRLTISSFTEAFNKITTQHENHLKPTFNLSSYNSIKELFIVNATIDSITLPMSLERLSVKHVFGDILCSHCHLHTLQIDSYKGKFLLINFSNLEQITWTDFLISSFMFFDKPQILPNGVSVDLTQIKLINVKSQYILPFTFYVDTKPVCAFTAKEVYYSALDRSVSVDSFTGTLNFSSVQCNVVDISNATMNICTTIPHKTENPSTLILSDVDSCTIYGGFYNKILLNNVNQLTLNSTFVNTLHVNSVNTFIHNKQTKVTTFISNTSNSKSK</sequence>
<organism evidence="1 2">
    <name type="scientific">Entamoeba invadens IP1</name>
    <dbReference type="NCBI Taxonomy" id="370355"/>
    <lineage>
        <taxon>Eukaryota</taxon>
        <taxon>Amoebozoa</taxon>
        <taxon>Evosea</taxon>
        <taxon>Archamoebae</taxon>
        <taxon>Mastigamoebida</taxon>
        <taxon>Entamoebidae</taxon>
        <taxon>Entamoeba</taxon>
    </lineage>
</organism>
<keyword evidence="2" id="KW-1185">Reference proteome</keyword>
<accession>A0A0A1U3R6</accession>
<evidence type="ECO:0000313" key="1">
    <source>
        <dbReference type="EMBL" id="ELP86239.1"/>
    </source>
</evidence>
<dbReference type="GeneID" id="14885239"/>
<evidence type="ECO:0000313" key="2">
    <source>
        <dbReference type="Proteomes" id="UP000014680"/>
    </source>
</evidence>
<dbReference type="EMBL" id="KB207005">
    <property type="protein sequence ID" value="ELP86239.1"/>
    <property type="molecule type" value="Genomic_DNA"/>
</dbReference>
<gene>
    <name evidence="1" type="ORF">EIN_112030</name>
</gene>